<dbReference type="InterPro" id="IPR027417">
    <property type="entry name" value="P-loop_NTPase"/>
</dbReference>
<dbReference type="PANTHER" id="PTHR11070">
    <property type="entry name" value="UVRD / RECB / PCRA DNA HELICASE FAMILY MEMBER"/>
    <property type="match status" value="1"/>
</dbReference>
<evidence type="ECO:0000256" key="5">
    <source>
        <dbReference type="ARBA" id="ARBA00022840"/>
    </source>
</evidence>
<keyword evidence="5 11" id="KW-0067">ATP-binding</keyword>
<feature type="domain" description="UvrD-like helicase C-terminal" evidence="13">
    <location>
        <begin position="297"/>
        <end position="574"/>
    </location>
</feature>
<evidence type="ECO:0000256" key="9">
    <source>
        <dbReference type="ARBA" id="ARBA00034808"/>
    </source>
</evidence>
<dbReference type="EMBL" id="NQMN01000002">
    <property type="protein sequence ID" value="PAF54791.1"/>
    <property type="molecule type" value="Genomic_DNA"/>
</dbReference>
<dbReference type="InterPro" id="IPR000212">
    <property type="entry name" value="DNA_helicase_UvrD/REP"/>
</dbReference>
<dbReference type="Proteomes" id="UP000217033">
    <property type="component" value="Unassembled WGS sequence"/>
</dbReference>
<dbReference type="PANTHER" id="PTHR11070:SF2">
    <property type="entry name" value="ATP-DEPENDENT DNA HELICASE SRS2"/>
    <property type="match status" value="1"/>
</dbReference>
<dbReference type="CDD" id="cd18807">
    <property type="entry name" value="SF1_C_UvrD"/>
    <property type="match status" value="1"/>
</dbReference>
<organism evidence="14 15">
    <name type="scientific">Mycoplasmopsis agassizii</name>
    <dbReference type="NCBI Taxonomy" id="33922"/>
    <lineage>
        <taxon>Bacteria</taxon>
        <taxon>Bacillati</taxon>
        <taxon>Mycoplasmatota</taxon>
        <taxon>Mycoplasmoidales</taxon>
        <taxon>Metamycoplasmataceae</taxon>
        <taxon>Mycoplasmopsis</taxon>
    </lineage>
</organism>
<comment type="caution">
    <text evidence="14">The sequence shown here is derived from an EMBL/GenBank/DDBJ whole genome shotgun (WGS) entry which is preliminary data.</text>
</comment>
<sequence length="729" mass="84913">MKMSNNEEKKIDSLIDDLNPQQKIAVLHNANSLRIIAGAGTGKTKVLTRKISYLITRMDVAPESILAITFTNKAAIAMRRRLQRHLGKLVKKVYVETFYTLCTKILRKDSHLIKIKNDFTILDDIETLEIMKRIYKRLNIDETLISYKFAIRAISHDKLNDFFDSQLLSGIRLTPEEEAAIQKIIAAYNAYLKNHNILDLEDLLILTHRLLVFYPHIAEEWQDKFKYVLVDEFQDINIIQYGILEIISKKSNVTVVGDSDQTIYSWRGADVKLFLNFDQDYPNLTTIMLTENYRSNEKILEAANSLISKNKLRFDKNLFTSKAGGHEIEFNHAFSSEAEARWIVSKINELKKQKIQLKNIAILYRSNYLIRALEQQLVLENINHIVYGGVKFYEQPIVKQVMWFLRVLYDTSNIAFENVINLPVQRVTPDSLKKIIDASDLEKTNGIYKYLLQNYSKLKISEKERKALLAFLKEIAKFKKIFANEGSKAKISYILENFLINIDFYNHLEKHTQDEDDAIQIINELYSAADKWQNENPDATLKDWFEYVTLFSENEEVNKGNNYVSLMTVHNSKGLEFENVFLMSMSDTTFPFYSRTQDENGNEDEDKIEEERRLAYVAITRAKERLYISNARGVDLTTHKQKIPSRFIKEMNIDLEKHIMNLDSLGQELDHNLKEKIWVIGDHVTHRSFGEGEIVDIKNKDDIVVVFQKEGLKVIKKNHEAIRLIPRQK</sequence>
<dbReference type="Pfam" id="PF00580">
    <property type="entry name" value="UvrD-helicase"/>
    <property type="match status" value="1"/>
</dbReference>
<keyword evidence="4 11" id="KW-0347">Helicase</keyword>
<evidence type="ECO:0000259" key="13">
    <source>
        <dbReference type="PROSITE" id="PS51217"/>
    </source>
</evidence>
<proteinExistence type="inferred from homology"/>
<dbReference type="InterPro" id="IPR013986">
    <property type="entry name" value="DExx_box_DNA_helicase_dom_sf"/>
</dbReference>
<gene>
    <name evidence="14" type="ORF">CJF60_03585</name>
</gene>
<dbReference type="Gene3D" id="1.10.486.10">
    <property type="entry name" value="PCRA, domain 4"/>
    <property type="match status" value="1"/>
</dbReference>
<keyword evidence="3 11" id="KW-0378">Hydrolase</keyword>
<evidence type="ECO:0000256" key="3">
    <source>
        <dbReference type="ARBA" id="ARBA00022801"/>
    </source>
</evidence>
<comment type="catalytic activity">
    <reaction evidence="10">
        <text>ATP + H2O = ADP + phosphate + H(+)</text>
        <dbReference type="Rhea" id="RHEA:13065"/>
        <dbReference type="ChEBI" id="CHEBI:15377"/>
        <dbReference type="ChEBI" id="CHEBI:15378"/>
        <dbReference type="ChEBI" id="CHEBI:30616"/>
        <dbReference type="ChEBI" id="CHEBI:43474"/>
        <dbReference type="ChEBI" id="CHEBI:456216"/>
        <dbReference type="EC" id="5.6.2.4"/>
    </reaction>
</comment>
<keyword evidence="6" id="KW-0238">DNA-binding</keyword>
<dbReference type="Pfam" id="PF13361">
    <property type="entry name" value="UvrD_C"/>
    <property type="match status" value="1"/>
</dbReference>
<keyword evidence="7" id="KW-0413">Isomerase</keyword>
<dbReference type="PROSITE" id="PS51217">
    <property type="entry name" value="UVRD_HELICASE_CTER"/>
    <property type="match status" value="1"/>
</dbReference>
<evidence type="ECO:0000256" key="4">
    <source>
        <dbReference type="ARBA" id="ARBA00022806"/>
    </source>
</evidence>
<evidence type="ECO:0000259" key="12">
    <source>
        <dbReference type="PROSITE" id="PS51198"/>
    </source>
</evidence>
<evidence type="ECO:0000313" key="15">
    <source>
        <dbReference type="Proteomes" id="UP000217033"/>
    </source>
</evidence>
<feature type="binding site" evidence="11">
    <location>
        <begin position="37"/>
        <end position="44"/>
    </location>
    <ligand>
        <name>ATP</name>
        <dbReference type="ChEBI" id="CHEBI:30616"/>
    </ligand>
</feature>
<evidence type="ECO:0000256" key="1">
    <source>
        <dbReference type="ARBA" id="ARBA00009922"/>
    </source>
</evidence>
<dbReference type="EC" id="5.6.2.4" evidence="9"/>
<dbReference type="Gene3D" id="1.10.10.160">
    <property type="match status" value="1"/>
</dbReference>
<feature type="domain" description="UvrD-like helicase ATP-binding" evidence="12">
    <location>
        <begin position="16"/>
        <end position="296"/>
    </location>
</feature>
<accession>A0ABX4H4I7</accession>
<evidence type="ECO:0000256" key="7">
    <source>
        <dbReference type="ARBA" id="ARBA00023235"/>
    </source>
</evidence>
<comment type="similarity">
    <text evidence="1">Belongs to the helicase family. UvrD subfamily.</text>
</comment>
<protein>
    <recommendedName>
        <fullName evidence="9">DNA 3'-5' helicase</fullName>
        <ecNumber evidence="9">5.6.2.4</ecNumber>
    </recommendedName>
</protein>
<keyword evidence="15" id="KW-1185">Reference proteome</keyword>
<dbReference type="SUPFAM" id="SSF52540">
    <property type="entry name" value="P-loop containing nucleoside triphosphate hydrolases"/>
    <property type="match status" value="1"/>
</dbReference>
<comment type="catalytic activity">
    <reaction evidence="8">
        <text>Couples ATP hydrolysis with the unwinding of duplex DNA by translocating in the 3'-5' direction.</text>
        <dbReference type="EC" id="5.6.2.4"/>
    </reaction>
</comment>
<evidence type="ECO:0000313" key="14">
    <source>
        <dbReference type="EMBL" id="PAF54791.1"/>
    </source>
</evidence>
<reference evidence="14" key="1">
    <citation type="submission" date="2017-08" db="EMBL/GenBank/DDBJ databases">
        <authorList>
            <person name="Alvarez-Ponce D."/>
            <person name="Weitzman C.L."/>
            <person name="Tillett R.L."/>
            <person name="Sandmeier F.C."/>
            <person name="Tracy C.R."/>
        </authorList>
    </citation>
    <scope>NUCLEOTIDE SEQUENCE [LARGE SCALE GENOMIC DNA]</scope>
    <source>
        <strain evidence="14">PS6</strain>
    </source>
</reference>
<evidence type="ECO:0000256" key="10">
    <source>
        <dbReference type="ARBA" id="ARBA00048988"/>
    </source>
</evidence>
<evidence type="ECO:0000256" key="2">
    <source>
        <dbReference type="ARBA" id="ARBA00022741"/>
    </source>
</evidence>
<dbReference type="InterPro" id="IPR014016">
    <property type="entry name" value="UvrD-like_ATP-bd"/>
</dbReference>
<name>A0ABX4H4I7_9BACT</name>
<dbReference type="Gene3D" id="3.40.50.300">
    <property type="entry name" value="P-loop containing nucleotide triphosphate hydrolases"/>
    <property type="match status" value="2"/>
</dbReference>
<evidence type="ECO:0000256" key="8">
    <source>
        <dbReference type="ARBA" id="ARBA00034617"/>
    </source>
</evidence>
<evidence type="ECO:0000256" key="6">
    <source>
        <dbReference type="ARBA" id="ARBA00023125"/>
    </source>
</evidence>
<dbReference type="CDD" id="cd17932">
    <property type="entry name" value="DEXQc_UvrD"/>
    <property type="match status" value="1"/>
</dbReference>
<dbReference type="PROSITE" id="PS51198">
    <property type="entry name" value="UVRD_HELICASE_ATP_BIND"/>
    <property type="match status" value="1"/>
</dbReference>
<dbReference type="InterPro" id="IPR014017">
    <property type="entry name" value="DNA_helicase_UvrD-like_C"/>
</dbReference>
<keyword evidence="2 11" id="KW-0547">Nucleotide-binding</keyword>
<evidence type="ECO:0000256" key="11">
    <source>
        <dbReference type="PROSITE-ProRule" id="PRU00560"/>
    </source>
</evidence>